<dbReference type="EMBL" id="APKE01000005">
    <property type="protein sequence ID" value="KAF0677320.1"/>
    <property type="molecule type" value="Genomic_DNA"/>
</dbReference>
<dbReference type="PANTHER" id="PTHR30329:SF20">
    <property type="entry name" value="EXPORTED PROTEIN"/>
    <property type="match status" value="1"/>
</dbReference>
<reference evidence="4" key="1">
    <citation type="submission" date="2013-03" db="EMBL/GenBank/DDBJ databases">
        <title>Genome Sequence of the Profundibacterium mesophilum strain KAUST100406-0324T from Red Sea, a novel genus in the family Rhodobacteraceae.</title>
        <authorList>
            <person name="Essack M."/>
            <person name="Alam I."/>
            <person name="Lafi F."/>
            <person name="Alawi W."/>
            <person name="Kamanu F."/>
            <person name="Al-Suwailem A."/>
            <person name="Lee O.O."/>
            <person name="Xu Y."/>
            <person name="Bajic V."/>
            <person name="Qian P.-Y."/>
            <person name="Archer J."/>
        </authorList>
    </citation>
    <scope>NUCLEOTIDE SEQUENCE</scope>
    <source>
        <strain evidence="4">KAUST100406-0324</strain>
    </source>
</reference>
<dbReference type="InterPro" id="IPR050330">
    <property type="entry name" value="Bact_OuterMem_StrucFunc"/>
</dbReference>
<dbReference type="AlphaFoldDB" id="A0A921NXR4"/>
<name>A0A921NXR4_9RHOB</name>
<feature type="compositionally biased region" description="Low complexity" evidence="2">
    <location>
        <begin position="1"/>
        <end position="28"/>
    </location>
</feature>
<dbReference type="Gene3D" id="3.30.1330.60">
    <property type="entry name" value="OmpA-like domain"/>
    <property type="match status" value="1"/>
</dbReference>
<dbReference type="Pfam" id="PF00691">
    <property type="entry name" value="OmpA"/>
    <property type="match status" value="1"/>
</dbReference>
<dbReference type="Proteomes" id="UP000698242">
    <property type="component" value="Unassembled WGS sequence"/>
</dbReference>
<evidence type="ECO:0000256" key="1">
    <source>
        <dbReference type="PROSITE-ProRule" id="PRU00473"/>
    </source>
</evidence>
<dbReference type="SUPFAM" id="SSF103088">
    <property type="entry name" value="OmpA-like"/>
    <property type="match status" value="1"/>
</dbReference>
<keyword evidence="5" id="KW-1185">Reference proteome</keyword>
<gene>
    <name evidence="4" type="primary">lptF</name>
    <name evidence="4" type="ORF">PMES_00367</name>
</gene>
<dbReference type="GO" id="GO:0016020">
    <property type="term" value="C:membrane"/>
    <property type="evidence" value="ECO:0007669"/>
    <property type="project" value="UniProtKB-UniRule"/>
</dbReference>
<dbReference type="CDD" id="cd07185">
    <property type="entry name" value="OmpA_C-like"/>
    <property type="match status" value="1"/>
</dbReference>
<protein>
    <submittedName>
        <fullName evidence="4">Lipotoxon F LptF</fullName>
    </submittedName>
</protein>
<proteinExistence type="predicted"/>
<comment type="caution">
    <text evidence="4">The sequence shown here is derived from an EMBL/GenBank/DDBJ whole genome shotgun (WGS) entry which is preliminary data.</text>
</comment>
<evidence type="ECO:0000313" key="4">
    <source>
        <dbReference type="EMBL" id="KAF0677320.1"/>
    </source>
</evidence>
<organism evidence="4 5">
    <name type="scientific">Profundibacterium mesophilum KAUST100406-0324</name>
    <dbReference type="NCBI Taxonomy" id="1037889"/>
    <lineage>
        <taxon>Bacteria</taxon>
        <taxon>Pseudomonadati</taxon>
        <taxon>Pseudomonadota</taxon>
        <taxon>Alphaproteobacteria</taxon>
        <taxon>Rhodobacterales</taxon>
        <taxon>Roseobacteraceae</taxon>
        <taxon>Profundibacterium</taxon>
    </lineage>
</organism>
<dbReference type="InterPro" id="IPR036737">
    <property type="entry name" value="OmpA-like_sf"/>
</dbReference>
<evidence type="ECO:0000256" key="2">
    <source>
        <dbReference type="SAM" id="MobiDB-lite"/>
    </source>
</evidence>
<dbReference type="InterPro" id="IPR006665">
    <property type="entry name" value="OmpA-like"/>
</dbReference>
<sequence>MRMSPAPGARDGRAPGAARDMAAGASPREGSTAPGGGLAEGATATLTRQAWQLPGSTLQTAQIAADLRGQLVRAGYEIVFACEDEACGGFDFRYALPLLPEPQMHVDLGDYRYIAARHEAPGGGALVALMVSRSEQTGYIQLTHLASGAAGQVVTSSKSGGLPGPLDGPAAETSASVSPSFGGDQAAGVTARLAQAGRAPLDDLTFAPGSSRLGDGPFASLRQLADYLEAHPGAQALLVGHSDSTGALPRNIALSEQRARSVMARLSDGLGVPARQLRAEGAGFLAPRASNATAQGRASNRRVEVVLLRAGDAP</sequence>
<evidence type="ECO:0000313" key="5">
    <source>
        <dbReference type="Proteomes" id="UP000698242"/>
    </source>
</evidence>
<accession>A0A921NXR4</accession>
<dbReference type="PROSITE" id="PS51123">
    <property type="entry name" value="OMPA_2"/>
    <property type="match status" value="1"/>
</dbReference>
<evidence type="ECO:0000259" key="3">
    <source>
        <dbReference type="PROSITE" id="PS51123"/>
    </source>
</evidence>
<feature type="domain" description="OmpA-like" evidence="3">
    <location>
        <begin position="193"/>
        <end position="311"/>
    </location>
</feature>
<feature type="region of interest" description="Disordered" evidence="2">
    <location>
        <begin position="1"/>
        <end position="40"/>
    </location>
</feature>
<dbReference type="PANTHER" id="PTHR30329">
    <property type="entry name" value="STATOR ELEMENT OF FLAGELLAR MOTOR COMPLEX"/>
    <property type="match status" value="1"/>
</dbReference>
<feature type="region of interest" description="Disordered" evidence="2">
    <location>
        <begin position="154"/>
        <end position="181"/>
    </location>
</feature>
<keyword evidence="1" id="KW-0472">Membrane</keyword>